<feature type="region of interest" description="Disordered" evidence="1">
    <location>
        <begin position="1"/>
        <end position="22"/>
    </location>
</feature>
<evidence type="ECO:0000256" key="1">
    <source>
        <dbReference type="SAM" id="MobiDB-lite"/>
    </source>
</evidence>
<name>A0AA36C3V4_9BILA</name>
<protein>
    <submittedName>
        <fullName evidence="2">Uncharacterized protein</fullName>
    </submittedName>
</protein>
<dbReference type="EMBL" id="CATQJA010000067">
    <property type="protein sequence ID" value="CAJ0557642.1"/>
    <property type="molecule type" value="Genomic_DNA"/>
</dbReference>
<keyword evidence="3" id="KW-1185">Reference proteome</keyword>
<dbReference type="AlphaFoldDB" id="A0AA36C3V4"/>
<feature type="non-terminal residue" evidence="2">
    <location>
        <position position="247"/>
    </location>
</feature>
<comment type="caution">
    <text evidence="2">The sequence shown here is derived from an EMBL/GenBank/DDBJ whole genome shotgun (WGS) entry which is preliminary data.</text>
</comment>
<evidence type="ECO:0000313" key="3">
    <source>
        <dbReference type="Proteomes" id="UP001177023"/>
    </source>
</evidence>
<dbReference type="Proteomes" id="UP001177023">
    <property type="component" value="Unassembled WGS sequence"/>
</dbReference>
<accession>A0AA36C3V4</accession>
<gene>
    <name evidence="2" type="ORF">MSPICULIGERA_LOCUS400</name>
</gene>
<proteinExistence type="predicted"/>
<reference evidence="2" key="1">
    <citation type="submission" date="2023-06" db="EMBL/GenBank/DDBJ databases">
        <authorList>
            <person name="Delattre M."/>
        </authorList>
    </citation>
    <scope>NUCLEOTIDE SEQUENCE</scope>
    <source>
        <strain evidence="2">AF72</strain>
    </source>
</reference>
<sequence length="247" mass="26089">MNEHTSTPNYGDDRRGPTERHHMKRSIVGAAVAVVAVGLVGCSSSDSEPVAVSEPTTALPDDAIDQAGVACVAALGPKVGEKTPQLRIHSTTTVDDTFVTVGQVSKYVGGEAPHNYQFECTTRFDGTFTAQVTEFTELARTTTTAPDPVREVPFTITSQDSNSVDVTVDAIDKPAIQYVFDQVQSKIARDEDGGGWFVSFNCSTGGGAGSDNRIANGKFALDKLGRAQTGLDVGEVELVILPTAHCP</sequence>
<feature type="compositionally biased region" description="Basic and acidic residues" evidence="1">
    <location>
        <begin position="11"/>
        <end position="20"/>
    </location>
</feature>
<evidence type="ECO:0000313" key="2">
    <source>
        <dbReference type="EMBL" id="CAJ0557642.1"/>
    </source>
</evidence>
<organism evidence="2 3">
    <name type="scientific">Mesorhabditis spiculigera</name>
    <dbReference type="NCBI Taxonomy" id="96644"/>
    <lineage>
        <taxon>Eukaryota</taxon>
        <taxon>Metazoa</taxon>
        <taxon>Ecdysozoa</taxon>
        <taxon>Nematoda</taxon>
        <taxon>Chromadorea</taxon>
        <taxon>Rhabditida</taxon>
        <taxon>Rhabditina</taxon>
        <taxon>Rhabditomorpha</taxon>
        <taxon>Rhabditoidea</taxon>
        <taxon>Rhabditidae</taxon>
        <taxon>Mesorhabditinae</taxon>
        <taxon>Mesorhabditis</taxon>
    </lineage>
</organism>